<evidence type="ECO:0000259" key="7">
    <source>
        <dbReference type="Pfam" id="PF12698"/>
    </source>
</evidence>
<keyword evidence="3 6" id="KW-0812">Transmembrane</keyword>
<dbReference type="GO" id="GO:0140359">
    <property type="term" value="F:ABC-type transporter activity"/>
    <property type="evidence" value="ECO:0007669"/>
    <property type="project" value="InterPro"/>
</dbReference>
<evidence type="ECO:0000313" key="8">
    <source>
        <dbReference type="EMBL" id="MBV4359368.1"/>
    </source>
</evidence>
<feature type="transmembrane region" description="Helical" evidence="6">
    <location>
        <begin position="267"/>
        <end position="287"/>
    </location>
</feature>
<dbReference type="Pfam" id="PF12698">
    <property type="entry name" value="ABC2_membrane_3"/>
    <property type="match status" value="1"/>
</dbReference>
<feature type="transmembrane region" description="Helical" evidence="6">
    <location>
        <begin position="186"/>
        <end position="210"/>
    </location>
</feature>
<feature type="transmembrane region" description="Helical" evidence="6">
    <location>
        <begin position="358"/>
        <end position="376"/>
    </location>
</feature>
<dbReference type="RefSeq" id="WP_217793466.1">
    <property type="nucleotide sequence ID" value="NZ_JAHSPG010000015.1"/>
</dbReference>
<dbReference type="PANTHER" id="PTHR30294:SF46">
    <property type="entry name" value="ABC TRANSPORTER PERMEASE"/>
    <property type="match status" value="1"/>
</dbReference>
<dbReference type="InterPro" id="IPR051449">
    <property type="entry name" value="ABC-2_transporter_component"/>
</dbReference>
<proteinExistence type="predicted"/>
<protein>
    <submittedName>
        <fullName evidence="8">ABC transporter permease</fullName>
    </submittedName>
</protein>
<dbReference type="PANTHER" id="PTHR30294">
    <property type="entry name" value="MEMBRANE COMPONENT OF ABC TRANSPORTER YHHJ-RELATED"/>
    <property type="match status" value="1"/>
</dbReference>
<dbReference type="EMBL" id="JAHSPG010000015">
    <property type="protein sequence ID" value="MBV4359368.1"/>
    <property type="molecule type" value="Genomic_DNA"/>
</dbReference>
<feature type="transmembrane region" description="Helical" evidence="6">
    <location>
        <begin position="294"/>
        <end position="316"/>
    </location>
</feature>
<organism evidence="8 9">
    <name type="scientific">Pinibacter aurantiacus</name>
    <dbReference type="NCBI Taxonomy" id="2851599"/>
    <lineage>
        <taxon>Bacteria</taxon>
        <taxon>Pseudomonadati</taxon>
        <taxon>Bacteroidota</taxon>
        <taxon>Chitinophagia</taxon>
        <taxon>Chitinophagales</taxon>
        <taxon>Chitinophagaceae</taxon>
        <taxon>Pinibacter</taxon>
    </lineage>
</organism>
<gene>
    <name evidence="8" type="ORF">KTO63_19520</name>
</gene>
<reference evidence="8" key="1">
    <citation type="submission" date="2021-06" db="EMBL/GenBank/DDBJ databases">
        <authorList>
            <person name="Huq M.A."/>
        </authorList>
    </citation>
    <scope>NUCLEOTIDE SEQUENCE</scope>
    <source>
        <strain evidence="8">MAH-26</strain>
    </source>
</reference>
<evidence type="ECO:0000256" key="4">
    <source>
        <dbReference type="ARBA" id="ARBA00022989"/>
    </source>
</evidence>
<evidence type="ECO:0000313" key="9">
    <source>
        <dbReference type="Proteomes" id="UP000812270"/>
    </source>
</evidence>
<dbReference type="AlphaFoldDB" id="A0A9E2SDL5"/>
<dbReference type="InterPro" id="IPR013525">
    <property type="entry name" value="ABC2_TM"/>
</dbReference>
<evidence type="ECO:0000256" key="5">
    <source>
        <dbReference type="ARBA" id="ARBA00023136"/>
    </source>
</evidence>
<accession>A0A9E2SDL5</accession>
<keyword evidence="4 6" id="KW-1133">Transmembrane helix</keyword>
<evidence type="ECO:0000256" key="3">
    <source>
        <dbReference type="ARBA" id="ARBA00022692"/>
    </source>
</evidence>
<evidence type="ECO:0000256" key="2">
    <source>
        <dbReference type="ARBA" id="ARBA00022475"/>
    </source>
</evidence>
<keyword evidence="2" id="KW-1003">Cell membrane</keyword>
<keyword evidence="9" id="KW-1185">Reference proteome</keyword>
<name>A0A9E2SDL5_9BACT</name>
<evidence type="ECO:0000256" key="6">
    <source>
        <dbReference type="SAM" id="Phobius"/>
    </source>
</evidence>
<feature type="transmembrane region" description="Helical" evidence="6">
    <location>
        <begin position="231"/>
        <end position="255"/>
    </location>
</feature>
<dbReference type="GO" id="GO:0005886">
    <property type="term" value="C:plasma membrane"/>
    <property type="evidence" value="ECO:0007669"/>
    <property type="project" value="UniProtKB-SubCell"/>
</dbReference>
<feature type="transmembrane region" description="Helical" evidence="6">
    <location>
        <begin position="20"/>
        <end position="39"/>
    </location>
</feature>
<keyword evidence="5 6" id="KW-0472">Membrane</keyword>
<comment type="caution">
    <text evidence="8">The sequence shown here is derived from an EMBL/GenBank/DDBJ whole genome shotgun (WGS) entry which is preliminary data.</text>
</comment>
<sequence length="387" mass="44370">MNTIFKITFREWKRIFSLPAHYWVLIVIPPLLFFLYAYIYEKQKAEKLPVAIFDEDHSAISRQLIFLMEQTESIHFTTTVNSYKELQTNMREGKIMAAVYFPQGLERNIKSRNPATVGFYTNASFMVTAKLMYKDAANVLIAGGLGVVLQKLEKKGMPADKAMALIQPIKLITYPLYNPQFNYQEYLVPGLITVAMQMIIILIGVLLLNYEWKTNTIHELMLIANGSASNIIIGKLIAHLAIAWLNFILIAGIIFPIFEIGNSEGMFSFFVLYTLLAIACLGVGFLLSSIFADVMLCTDIAIFYTSPAFVFSGYTFPRWAMPWYDQYYAQIMPYAPFLDAFIKVNNMQLPLRYAQPEMLKLLCFIIITYPLAIIFFQKKCNQLYRTA</sequence>
<evidence type="ECO:0000256" key="1">
    <source>
        <dbReference type="ARBA" id="ARBA00004651"/>
    </source>
</evidence>
<feature type="domain" description="ABC-2 type transporter transmembrane" evidence="7">
    <location>
        <begin position="24"/>
        <end position="373"/>
    </location>
</feature>
<comment type="subcellular location">
    <subcellularLocation>
        <location evidence="1">Cell membrane</location>
        <topology evidence="1">Multi-pass membrane protein</topology>
    </subcellularLocation>
</comment>
<dbReference type="Proteomes" id="UP000812270">
    <property type="component" value="Unassembled WGS sequence"/>
</dbReference>